<dbReference type="InterPro" id="IPR037029">
    <property type="entry name" value="Alliinase_N_sf"/>
</dbReference>
<evidence type="ECO:0000259" key="1">
    <source>
        <dbReference type="Pfam" id="PF04863"/>
    </source>
</evidence>
<evidence type="ECO:0000313" key="3">
    <source>
        <dbReference type="Proteomes" id="UP000825935"/>
    </source>
</evidence>
<accession>A0A8T2QMS6</accession>
<dbReference type="EMBL" id="CM035439">
    <property type="protein sequence ID" value="KAH7284611.1"/>
    <property type="molecule type" value="Genomic_DNA"/>
</dbReference>
<evidence type="ECO:0000313" key="2">
    <source>
        <dbReference type="EMBL" id="KAH7284611.1"/>
    </source>
</evidence>
<proteinExistence type="predicted"/>
<dbReference type="Gene3D" id="2.10.25.30">
    <property type="entry name" value="EGF-like, alliinase"/>
    <property type="match status" value="1"/>
</dbReference>
<reference evidence="2" key="1">
    <citation type="submission" date="2021-08" db="EMBL/GenBank/DDBJ databases">
        <title>WGS assembly of Ceratopteris richardii.</title>
        <authorList>
            <person name="Marchant D.B."/>
            <person name="Chen G."/>
            <person name="Jenkins J."/>
            <person name="Shu S."/>
            <person name="Leebens-Mack J."/>
            <person name="Grimwood J."/>
            <person name="Schmutz J."/>
            <person name="Soltis P."/>
            <person name="Soltis D."/>
            <person name="Chen Z.-H."/>
        </authorList>
    </citation>
    <scope>NUCLEOTIDE SEQUENCE</scope>
    <source>
        <strain evidence="2">Whitten #5841</strain>
        <tissue evidence="2">Leaf</tissue>
    </source>
</reference>
<dbReference type="OrthoDB" id="10551276at2759"/>
<feature type="domain" description="Alliinase EGF-like" evidence="1">
    <location>
        <begin position="50"/>
        <end position="106"/>
    </location>
</feature>
<gene>
    <name evidence="2" type="ORF">KP509_34G062300</name>
</gene>
<keyword evidence="3" id="KW-1185">Reference proteome</keyword>
<dbReference type="Proteomes" id="UP000825935">
    <property type="component" value="Chromosome 34"/>
</dbReference>
<dbReference type="AlphaFoldDB" id="A0A8T2QMS6"/>
<dbReference type="GO" id="GO:0016846">
    <property type="term" value="F:carbon-sulfur lyase activity"/>
    <property type="evidence" value="ECO:0007669"/>
    <property type="project" value="InterPro"/>
</dbReference>
<dbReference type="InterPro" id="IPR006947">
    <property type="entry name" value="EGF_alliinase"/>
</dbReference>
<protein>
    <recommendedName>
        <fullName evidence="1">Alliinase EGF-like domain-containing protein</fullName>
    </recommendedName>
</protein>
<sequence length="113" mass="12359">MQLLLQGRWKRMADLGSFWSGALLIQSGTVTTDDVVSLRKEIEEFPSAGWSRKASEAAEATSLVNCSGNGDMYTDTLPVTTEVAEGLCECYECFTGPHCSEHVENCSADVNRF</sequence>
<comment type="caution">
    <text evidence="2">The sequence shown here is derived from an EMBL/GenBank/DDBJ whole genome shotgun (WGS) entry which is preliminary data.</text>
</comment>
<name>A0A8T2QMS6_CERRI</name>
<organism evidence="2 3">
    <name type="scientific">Ceratopteris richardii</name>
    <name type="common">Triangle waterfern</name>
    <dbReference type="NCBI Taxonomy" id="49495"/>
    <lineage>
        <taxon>Eukaryota</taxon>
        <taxon>Viridiplantae</taxon>
        <taxon>Streptophyta</taxon>
        <taxon>Embryophyta</taxon>
        <taxon>Tracheophyta</taxon>
        <taxon>Polypodiopsida</taxon>
        <taxon>Polypodiidae</taxon>
        <taxon>Polypodiales</taxon>
        <taxon>Pteridineae</taxon>
        <taxon>Pteridaceae</taxon>
        <taxon>Parkerioideae</taxon>
        <taxon>Ceratopteris</taxon>
    </lineage>
</organism>
<dbReference type="Pfam" id="PF04863">
    <property type="entry name" value="EGF_alliinase"/>
    <property type="match status" value="1"/>
</dbReference>